<keyword evidence="1" id="KW-0812">Transmembrane</keyword>
<protein>
    <submittedName>
        <fullName evidence="2">Uncharacterized protein</fullName>
    </submittedName>
</protein>
<keyword evidence="1" id="KW-1133">Transmembrane helix</keyword>
<dbReference type="eggNOG" id="ENOG502S5IK">
    <property type="taxonomic scope" value="Eukaryota"/>
</dbReference>
<dbReference type="EMBL" id="DS268621">
    <property type="protein sequence ID" value="EFO94619.1"/>
    <property type="molecule type" value="Genomic_DNA"/>
</dbReference>
<name>E3NEG7_CAERE</name>
<reference evidence="2" key="1">
    <citation type="submission" date="2007-07" db="EMBL/GenBank/DDBJ databases">
        <title>PCAP assembly of the Caenorhabditis remanei genome.</title>
        <authorList>
            <consortium name="The Caenorhabditis remanei Sequencing Consortium"/>
            <person name="Wilson R.K."/>
        </authorList>
    </citation>
    <scope>NUCLEOTIDE SEQUENCE [LARGE SCALE GENOMIC DNA]</scope>
    <source>
        <strain evidence="2">PB4641</strain>
    </source>
</reference>
<sequence length="172" mass="19459">MLVELMTMSAISQSQRTDSSGLRDLLFDVTAVKKLTRRPCLTMHQRSIDKNGTLFCVRVNIQVYIAGIVCPTARICTIEITFLLFWAGISVLCMSIGIDFTRAAFGHFGKVLQIEKDYGPIWPFNVSVVSFFTAAIAIWTRIIVQGAYDYLLDKDYFADKLNVELRESSKTR</sequence>
<dbReference type="HOGENOM" id="CLU_1556707_0_0_1"/>
<keyword evidence="1" id="KW-0472">Membrane</keyword>
<feature type="transmembrane region" description="Helical" evidence="1">
    <location>
        <begin position="82"/>
        <end position="101"/>
    </location>
</feature>
<gene>
    <name evidence="2" type="ORF">CRE_07015</name>
</gene>
<feature type="transmembrane region" description="Helical" evidence="1">
    <location>
        <begin position="121"/>
        <end position="144"/>
    </location>
</feature>
<dbReference type="AlphaFoldDB" id="E3NEG7"/>
<dbReference type="Proteomes" id="UP000008281">
    <property type="component" value="Unassembled WGS sequence"/>
</dbReference>
<keyword evidence="3" id="KW-1185">Reference proteome</keyword>
<evidence type="ECO:0000313" key="3">
    <source>
        <dbReference type="Proteomes" id="UP000008281"/>
    </source>
</evidence>
<dbReference type="OrthoDB" id="5772927at2759"/>
<dbReference type="InParanoid" id="E3NEG7"/>
<organism evidence="3">
    <name type="scientific">Caenorhabditis remanei</name>
    <name type="common">Caenorhabditis vulgaris</name>
    <dbReference type="NCBI Taxonomy" id="31234"/>
    <lineage>
        <taxon>Eukaryota</taxon>
        <taxon>Metazoa</taxon>
        <taxon>Ecdysozoa</taxon>
        <taxon>Nematoda</taxon>
        <taxon>Chromadorea</taxon>
        <taxon>Rhabditida</taxon>
        <taxon>Rhabditina</taxon>
        <taxon>Rhabditomorpha</taxon>
        <taxon>Rhabditoidea</taxon>
        <taxon>Rhabditidae</taxon>
        <taxon>Peloderinae</taxon>
        <taxon>Caenorhabditis</taxon>
    </lineage>
</organism>
<dbReference type="STRING" id="31234.E3NEG7"/>
<evidence type="ECO:0000313" key="2">
    <source>
        <dbReference type="EMBL" id="EFO94619.1"/>
    </source>
</evidence>
<proteinExistence type="predicted"/>
<accession>E3NEG7</accession>
<evidence type="ECO:0000256" key="1">
    <source>
        <dbReference type="SAM" id="Phobius"/>
    </source>
</evidence>